<proteinExistence type="predicted"/>
<dbReference type="AlphaFoldDB" id="A0AAD9VD39"/>
<dbReference type="Proteomes" id="UP001249851">
    <property type="component" value="Unassembled WGS sequence"/>
</dbReference>
<reference evidence="1" key="1">
    <citation type="journal article" date="2023" name="G3 (Bethesda)">
        <title>Whole genome assembly and annotation of the endangered Caribbean coral Acropora cervicornis.</title>
        <authorList>
            <person name="Selwyn J.D."/>
            <person name="Vollmer S.V."/>
        </authorList>
    </citation>
    <scope>NUCLEOTIDE SEQUENCE</scope>
    <source>
        <strain evidence="1">K2</strain>
    </source>
</reference>
<dbReference type="EMBL" id="JARQWQ010000009">
    <property type="protein sequence ID" value="KAK2569929.1"/>
    <property type="molecule type" value="Genomic_DNA"/>
</dbReference>
<evidence type="ECO:0000313" key="2">
    <source>
        <dbReference type="Proteomes" id="UP001249851"/>
    </source>
</evidence>
<reference evidence="1" key="2">
    <citation type="journal article" date="2023" name="Science">
        <title>Genomic signatures of disease resistance in endangered staghorn corals.</title>
        <authorList>
            <person name="Vollmer S.V."/>
            <person name="Selwyn J.D."/>
            <person name="Despard B.A."/>
            <person name="Roesel C.L."/>
        </authorList>
    </citation>
    <scope>NUCLEOTIDE SEQUENCE</scope>
    <source>
        <strain evidence="1">K2</strain>
    </source>
</reference>
<organism evidence="1 2">
    <name type="scientific">Acropora cervicornis</name>
    <name type="common">Staghorn coral</name>
    <dbReference type="NCBI Taxonomy" id="6130"/>
    <lineage>
        <taxon>Eukaryota</taxon>
        <taxon>Metazoa</taxon>
        <taxon>Cnidaria</taxon>
        <taxon>Anthozoa</taxon>
        <taxon>Hexacorallia</taxon>
        <taxon>Scleractinia</taxon>
        <taxon>Astrocoeniina</taxon>
        <taxon>Acroporidae</taxon>
        <taxon>Acropora</taxon>
    </lineage>
</organism>
<accession>A0AAD9VD39</accession>
<sequence length="367" mass="41894">MLNINHLQGPEFKETEWKQEGLFQPKPNYADGAYYSLSCEPTLGENQIFHSMVKRQVMKTRDAIKLIGDGKAQKLKKDKVIESWIKTRLTRNMDSLPGELDTSYVALYHVMHGLKISVDAAMNLPWTNFTMATYCLSPPGSFYRGQREDPLNFTTTPLYSSTIASPVWRQGMKVFPRRIYHRYMVLIVHLYEIAADTSHNRTSLQGQAWTAVQVFNDGYVIGGSYLLPLYSGDPPEVVLNSLQSDTCVDVLSAFRRKKLIKYLEGSSVYVRLSDARRGDELPAPKRDEWIAFDSRRQSDRLRLVTKPQRSSCALDNSIVRIIPERQTTAEDLTRNPENELFLNGRSSFLSRGDSFAQQQEISSNGKF</sequence>
<comment type="caution">
    <text evidence="1">The sequence shown here is derived from an EMBL/GenBank/DDBJ whole genome shotgun (WGS) entry which is preliminary data.</text>
</comment>
<evidence type="ECO:0000313" key="1">
    <source>
        <dbReference type="EMBL" id="KAK2569929.1"/>
    </source>
</evidence>
<protein>
    <submittedName>
        <fullName evidence="1">Uncharacterized protein</fullName>
    </submittedName>
</protein>
<gene>
    <name evidence="1" type="ORF">P5673_005788</name>
</gene>
<name>A0AAD9VD39_ACRCE</name>
<keyword evidence="2" id="KW-1185">Reference proteome</keyword>